<dbReference type="Proteomes" id="UP000318138">
    <property type="component" value="Chromosome"/>
</dbReference>
<dbReference type="InterPro" id="IPR024654">
    <property type="entry name" value="Calcineurin-like_PHP_lpxH"/>
</dbReference>
<feature type="domain" description="Calcineurin-like phosphoesterase" evidence="2">
    <location>
        <begin position="3"/>
        <end position="200"/>
    </location>
</feature>
<accession>A0A859FCS3</accession>
<dbReference type="Gene3D" id="3.60.21.10">
    <property type="match status" value="1"/>
</dbReference>
<evidence type="ECO:0000256" key="1">
    <source>
        <dbReference type="ARBA" id="ARBA00008950"/>
    </source>
</evidence>
<evidence type="ECO:0000259" key="2">
    <source>
        <dbReference type="Pfam" id="PF12850"/>
    </source>
</evidence>
<proteinExistence type="inferred from homology"/>
<dbReference type="AlphaFoldDB" id="A0A859FCS3"/>
<evidence type="ECO:0000313" key="3">
    <source>
        <dbReference type="EMBL" id="QKS71143.1"/>
    </source>
</evidence>
<reference evidence="4" key="1">
    <citation type="submission" date="2019-07" db="EMBL/GenBank/DDBJ databases">
        <title>Bacillus alkalisoli sp. nov. isolated from saline soil.</title>
        <authorList>
            <person name="Sun J.-Q."/>
            <person name="Xu L."/>
        </authorList>
    </citation>
    <scope>NUCLEOTIDE SEQUENCE [LARGE SCALE GENOMIC DNA]</scope>
    <source>
        <strain evidence="4">M4U3P1</strain>
    </source>
</reference>
<protein>
    <submittedName>
        <fullName evidence="3">Metallophosphoesterase family protein</fullName>
    </submittedName>
</protein>
<dbReference type="InterPro" id="IPR029052">
    <property type="entry name" value="Metallo-depent_PP-like"/>
</dbReference>
<dbReference type="PANTHER" id="PTHR42850">
    <property type="entry name" value="METALLOPHOSPHOESTERASE"/>
    <property type="match status" value="1"/>
</dbReference>
<dbReference type="GO" id="GO:0016791">
    <property type="term" value="F:phosphatase activity"/>
    <property type="evidence" value="ECO:0007669"/>
    <property type="project" value="TreeGrafter"/>
</dbReference>
<dbReference type="EMBL" id="CP041372">
    <property type="protein sequence ID" value="QKS71143.1"/>
    <property type="molecule type" value="Genomic_DNA"/>
</dbReference>
<dbReference type="InterPro" id="IPR011152">
    <property type="entry name" value="Pesterase_MJ0912"/>
</dbReference>
<dbReference type="GO" id="GO:0005737">
    <property type="term" value="C:cytoplasm"/>
    <property type="evidence" value="ECO:0007669"/>
    <property type="project" value="TreeGrafter"/>
</dbReference>
<gene>
    <name evidence="3" type="ORF">FLK61_30990</name>
</gene>
<dbReference type="RefSeq" id="WP_176009179.1">
    <property type="nucleotide sequence ID" value="NZ_CP041372.2"/>
</dbReference>
<name>A0A859FCS3_9BACI</name>
<dbReference type="PIRSF" id="PIRSF000883">
    <property type="entry name" value="Pesterase_MJ0912"/>
    <property type="match status" value="1"/>
</dbReference>
<sequence length="242" mass="26809">MKKIAVISDIHGNMHALQAVLADIKSQYIDEIVVLGDLAFRGPHPNECVDLVKKHARYVIKGNADEWAVRGIHEGEVPEHVLDGMRTEQAFTHSQLTEENLTYLHSLPETLELPLTNKKQLFVFHATPDSLFEVVPSDASNEKLLKLIASNERANLFAYGHIHVAHQRTINGKLVFNTGSVGLPFDGDNRASYAIVHAKDDVQLTLRRVSYDIDAAVEALASYPAHAIPLLTHVYTNGALPK</sequence>
<dbReference type="InterPro" id="IPR050126">
    <property type="entry name" value="Ap4A_hydrolase"/>
</dbReference>
<organism evidence="3 4">
    <name type="scientific">Paenalkalicoccus suaedae</name>
    <dbReference type="NCBI Taxonomy" id="2592382"/>
    <lineage>
        <taxon>Bacteria</taxon>
        <taxon>Bacillati</taxon>
        <taxon>Bacillota</taxon>
        <taxon>Bacilli</taxon>
        <taxon>Bacillales</taxon>
        <taxon>Bacillaceae</taxon>
        <taxon>Paenalkalicoccus</taxon>
    </lineage>
</organism>
<dbReference type="PANTHER" id="PTHR42850:SF2">
    <property type="entry name" value="BLL5683 PROTEIN"/>
    <property type="match status" value="1"/>
</dbReference>
<comment type="similarity">
    <text evidence="1">Belongs to the metallophosphoesterase superfamily. YfcE family.</text>
</comment>
<dbReference type="Pfam" id="PF12850">
    <property type="entry name" value="Metallophos_2"/>
    <property type="match status" value="1"/>
</dbReference>
<dbReference type="SUPFAM" id="SSF56300">
    <property type="entry name" value="Metallo-dependent phosphatases"/>
    <property type="match status" value="1"/>
</dbReference>
<evidence type="ECO:0000313" key="4">
    <source>
        <dbReference type="Proteomes" id="UP000318138"/>
    </source>
</evidence>
<dbReference type="KEGG" id="psua:FLK61_30990"/>
<keyword evidence="4" id="KW-1185">Reference proteome</keyword>